<keyword evidence="7" id="KW-1185">Reference proteome</keyword>
<proteinExistence type="predicted"/>
<evidence type="ECO:0000313" key="7">
    <source>
        <dbReference type="Proteomes" id="UP001190700"/>
    </source>
</evidence>
<evidence type="ECO:0000256" key="1">
    <source>
        <dbReference type="ARBA" id="ARBA00022723"/>
    </source>
</evidence>
<comment type="caution">
    <text evidence="6">The sequence shown here is derived from an EMBL/GenBank/DDBJ whole genome shotgun (WGS) entry which is preliminary data.</text>
</comment>
<dbReference type="EMBL" id="LGRX02026413">
    <property type="protein sequence ID" value="KAK3250922.1"/>
    <property type="molecule type" value="Genomic_DNA"/>
</dbReference>
<dbReference type="SUPFAM" id="SSF82199">
    <property type="entry name" value="SET domain"/>
    <property type="match status" value="1"/>
</dbReference>
<keyword evidence="3" id="KW-0862">Zinc</keyword>
<keyword evidence="1" id="KW-0479">Metal-binding</keyword>
<keyword evidence="2 4" id="KW-0863">Zinc-finger</keyword>
<sequence>MEREKRELDEVGRTPAAVSTPVKIGWKQLIYETLECALRARPTTCAVGPDEDRIGVFAQRPIAEREEVMRHGWPEHTELCEGLVKVPLSALEKLSSDSPSILRNLERRFFRDAEYQVVPLDGGRKLTFQQFCNGSDQANIRCESVPTRDGVGEVQRYVSTRAIGEGEELLLEEGEVSCSKPGRHARVLEAAGVDAVLKWLPKAAGLQVRLAASTVHGVGIFACASFRRGCLIVVEPEYADIENPLLTHSICGRADGTIVNANRLKSMGHRDFAWLNFDKAVATEIRNRWAFDADMMRLPAFGLNRLTYMQYSNHWDEPNNTGGGRMLCTDQIEEGMELLESYESMPDYLSVQIRNRDAPWKICWNQYCSKISPFKCIACGVACYCTRFCQKRDWKRHKVDCVRKLEIVEQISSQEWKHPNFV</sequence>
<dbReference type="PROSITE" id="PS50865">
    <property type="entry name" value="ZF_MYND_2"/>
    <property type="match status" value="1"/>
</dbReference>
<evidence type="ECO:0000256" key="3">
    <source>
        <dbReference type="ARBA" id="ARBA00022833"/>
    </source>
</evidence>
<dbReference type="AlphaFoldDB" id="A0AAE0C9K5"/>
<protein>
    <recommendedName>
        <fullName evidence="5">MYND-type domain-containing protein</fullName>
    </recommendedName>
</protein>
<reference evidence="6 7" key="1">
    <citation type="journal article" date="2015" name="Genome Biol. Evol.">
        <title>Comparative Genomics of a Bacterivorous Green Alga Reveals Evolutionary Causalities and Consequences of Phago-Mixotrophic Mode of Nutrition.</title>
        <authorList>
            <person name="Burns J.A."/>
            <person name="Paasch A."/>
            <person name="Narechania A."/>
            <person name="Kim E."/>
        </authorList>
    </citation>
    <scope>NUCLEOTIDE SEQUENCE [LARGE SCALE GENOMIC DNA]</scope>
    <source>
        <strain evidence="6 7">PLY_AMNH</strain>
    </source>
</reference>
<dbReference type="InterPro" id="IPR046341">
    <property type="entry name" value="SET_dom_sf"/>
</dbReference>
<dbReference type="InterPro" id="IPR002893">
    <property type="entry name" value="Znf_MYND"/>
</dbReference>
<evidence type="ECO:0000256" key="4">
    <source>
        <dbReference type="PROSITE-ProRule" id="PRU00134"/>
    </source>
</evidence>
<evidence type="ECO:0000313" key="6">
    <source>
        <dbReference type="EMBL" id="KAK3250922.1"/>
    </source>
</evidence>
<dbReference type="Gene3D" id="6.10.140.2220">
    <property type="match status" value="1"/>
</dbReference>
<dbReference type="GO" id="GO:0008270">
    <property type="term" value="F:zinc ion binding"/>
    <property type="evidence" value="ECO:0007669"/>
    <property type="project" value="UniProtKB-KW"/>
</dbReference>
<dbReference type="Proteomes" id="UP001190700">
    <property type="component" value="Unassembled WGS sequence"/>
</dbReference>
<feature type="domain" description="MYND-type" evidence="5">
    <location>
        <begin position="365"/>
        <end position="401"/>
    </location>
</feature>
<name>A0AAE0C9K5_9CHLO</name>
<evidence type="ECO:0000256" key="2">
    <source>
        <dbReference type="ARBA" id="ARBA00022771"/>
    </source>
</evidence>
<accession>A0AAE0C9K5</accession>
<organism evidence="6 7">
    <name type="scientific">Cymbomonas tetramitiformis</name>
    <dbReference type="NCBI Taxonomy" id="36881"/>
    <lineage>
        <taxon>Eukaryota</taxon>
        <taxon>Viridiplantae</taxon>
        <taxon>Chlorophyta</taxon>
        <taxon>Pyramimonadophyceae</taxon>
        <taxon>Pyramimonadales</taxon>
        <taxon>Pyramimonadaceae</taxon>
        <taxon>Cymbomonas</taxon>
    </lineage>
</organism>
<evidence type="ECO:0000259" key="5">
    <source>
        <dbReference type="PROSITE" id="PS50865"/>
    </source>
</evidence>
<gene>
    <name evidence="6" type="ORF">CYMTET_39720</name>
</gene>
<dbReference type="SUPFAM" id="SSF144232">
    <property type="entry name" value="HIT/MYND zinc finger-like"/>
    <property type="match status" value="1"/>
</dbReference>